<keyword evidence="1" id="KW-0479">Metal-binding</keyword>
<dbReference type="InterPro" id="IPR013083">
    <property type="entry name" value="Znf_RING/FYVE/PHD"/>
</dbReference>
<evidence type="ECO:0000313" key="5">
    <source>
        <dbReference type="EMBL" id="KAE9585317.1"/>
    </source>
</evidence>
<feature type="compositionally biased region" description="Basic and acidic residues" evidence="4">
    <location>
        <begin position="539"/>
        <end position="567"/>
    </location>
</feature>
<evidence type="ECO:0000256" key="2">
    <source>
        <dbReference type="ARBA" id="ARBA00022771"/>
    </source>
</evidence>
<feature type="region of interest" description="Disordered" evidence="4">
    <location>
        <begin position="405"/>
        <end position="505"/>
    </location>
</feature>
<feature type="compositionally biased region" description="Polar residues" evidence="4">
    <location>
        <begin position="473"/>
        <end position="482"/>
    </location>
</feature>
<feature type="compositionally biased region" description="Basic and acidic residues" evidence="4">
    <location>
        <begin position="409"/>
        <end position="421"/>
    </location>
</feature>
<feature type="region of interest" description="Disordered" evidence="4">
    <location>
        <begin position="364"/>
        <end position="390"/>
    </location>
</feature>
<dbReference type="GO" id="GO:0008270">
    <property type="term" value="F:zinc ion binding"/>
    <property type="evidence" value="ECO:0007669"/>
    <property type="project" value="UniProtKB-KW"/>
</dbReference>
<dbReference type="Pfam" id="PF02176">
    <property type="entry name" value="zf-TRAF"/>
    <property type="match status" value="1"/>
</dbReference>
<evidence type="ECO:0000313" key="6">
    <source>
        <dbReference type="Proteomes" id="UP000447434"/>
    </source>
</evidence>
<sequence length="587" mass="65637">MSILSGMDTPTIDVDLGEPEKVEEVKEGDPLFQCDLCDTEVIHKLAQMLLPGLASACVDNTSGGLFKTPGSVADDLRKEMIDYVTQRSESFVAESVILEGGPDGEVSDHPFDIISNMVDDFVSLKRNFFSRVSGWLLSERREDKIEDFVQEMERKGFWTLDRRETIAETFLKNVDFENKFHCGMKINSLEELSNHVGECNFRSIFCENEGCNARFCASHQKQHDSTCSFKIIPCEQRCSDNIMRRDMDRHCITVCPMKLVNCPFHVVGCRSAIVQCMIDKHRSDDVHSHLWHLLKGTHKQANGEDLQRRVEEILQAESSSRLAQARDVRSLNLIVNDIEAKLGPMKVSAMGKLSAETVIKNADGEVGDTDTKGNKQSTQDSDMVSSLGKADNGDIVNIYSAENTAMTEDSEHSQIENKGSEEMTQTSNMVNPSYKAEDTTKDDDSEQGRDENKDSEERIHTSDVINLVDKAETNVTNDNGTQVHKENQDAPTSEILKGNKESTQTNLEKVSYQGEISAINEDNAETTGSNKYIEESSNFEDKDKDKDIQNSEVDTKGTAENIVKNKDTEYDGLKESIQSSKVQNVSD</sequence>
<organism evidence="5 6">
    <name type="scientific">Lupinus albus</name>
    <name type="common">White lupine</name>
    <name type="synonym">Lupinus termis</name>
    <dbReference type="NCBI Taxonomy" id="3870"/>
    <lineage>
        <taxon>Eukaryota</taxon>
        <taxon>Viridiplantae</taxon>
        <taxon>Streptophyta</taxon>
        <taxon>Embryophyta</taxon>
        <taxon>Tracheophyta</taxon>
        <taxon>Spermatophyta</taxon>
        <taxon>Magnoliopsida</taxon>
        <taxon>eudicotyledons</taxon>
        <taxon>Gunneridae</taxon>
        <taxon>Pentapetalae</taxon>
        <taxon>rosids</taxon>
        <taxon>fabids</taxon>
        <taxon>Fabales</taxon>
        <taxon>Fabaceae</taxon>
        <taxon>Papilionoideae</taxon>
        <taxon>50 kb inversion clade</taxon>
        <taxon>genistoids sensu lato</taxon>
        <taxon>core genistoids</taxon>
        <taxon>Genisteae</taxon>
        <taxon>Lupinus</taxon>
    </lineage>
</organism>
<keyword evidence="6" id="KW-1185">Reference proteome</keyword>
<dbReference type="Gene3D" id="3.30.40.10">
    <property type="entry name" value="Zinc/RING finger domain, C3HC4 (zinc finger)"/>
    <property type="match status" value="1"/>
</dbReference>
<dbReference type="Proteomes" id="UP000447434">
    <property type="component" value="Chromosome 25"/>
</dbReference>
<feature type="region of interest" description="Disordered" evidence="4">
    <location>
        <begin position="518"/>
        <end position="567"/>
    </location>
</feature>
<dbReference type="GO" id="GO:0016740">
    <property type="term" value="F:transferase activity"/>
    <property type="evidence" value="ECO:0007669"/>
    <property type="project" value="UniProtKB-KW"/>
</dbReference>
<dbReference type="PROSITE" id="PS50145">
    <property type="entry name" value="ZF_TRAF"/>
    <property type="match status" value="1"/>
</dbReference>
<accession>A0A6A5M2S0</accession>
<gene>
    <name evidence="5" type="ORF">Lalb_Chr25g0287681</name>
</gene>
<feature type="compositionally biased region" description="Basic and acidic residues" evidence="4">
    <location>
        <begin position="446"/>
        <end position="461"/>
    </location>
</feature>
<dbReference type="SUPFAM" id="SSF49599">
    <property type="entry name" value="TRAF domain-like"/>
    <property type="match status" value="1"/>
</dbReference>
<evidence type="ECO:0000256" key="3">
    <source>
        <dbReference type="ARBA" id="ARBA00022833"/>
    </source>
</evidence>
<dbReference type="InterPro" id="IPR001293">
    <property type="entry name" value="Znf_TRAF"/>
</dbReference>
<feature type="compositionally biased region" description="Polar residues" evidence="4">
    <location>
        <begin position="422"/>
        <end position="431"/>
    </location>
</feature>
<dbReference type="EMBL" id="WOCE01000025">
    <property type="protein sequence ID" value="KAE9585317.1"/>
    <property type="molecule type" value="Genomic_DNA"/>
</dbReference>
<keyword evidence="2" id="KW-0863">Zinc-finger</keyword>
<proteinExistence type="predicted"/>
<name>A0A6A5M2S0_LUPAL</name>
<feature type="compositionally biased region" description="Polar residues" evidence="4">
    <location>
        <begin position="374"/>
        <end position="384"/>
    </location>
</feature>
<comment type="caution">
    <text evidence="5">The sequence shown here is derived from an EMBL/GenBank/DDBJ whole genome shotgun (WGS) entry which is preliminary data.</text>
</comment>
<evidence type="ECO:0000256" key="4">
    <source>
        <dbReference type="SAM" id="MobiDB-lite"/>
    </source>
</evidence>
<keyword evidence="5" id="KW-0808">Transferase</keyword>
<dbReference type="PANTHER" id="PTHR10131">
    <property type="entry name" value="TNF RECEPTOR ASSOCIATED FACTOR"/>
    <property type="match status" value="1"/>
</dbReference>
<reference evidence="6" key="1">
    <citation type="journal article" date="2020" name="Nat. Commun.">
        <title>Genome sequence of the cluster root forming white lupin.</title>
        <authorList>
            <person name="Hufnagel B."/>
            <person name="Marques A."/>
            <person name="Soriano A."/>
            <person name="Marques L."/>
            <person name="Divol F."/>
            <person name="Doumas P."/>
            <person name="Sallet E."/>
            <person name="Mancinotti D."/>
            <person name="Carrere S."/>
            <person name="Marande W."/>
            <person name="Arribat S."/>
            <person name="Keller J."/>
            <person name="Huneau C."/>
            <person name="Blein T."/>
            <person name="Aime D."/>
            <person name="Laguerre M."/>
            <person name="Taylor J."/>
            <person name="Schubert V."/>
            <person name="Nelson M."/>
            <person name="Geu-Flores F."/>
            <person name="Crespi M."/>
            <person name="Gallardo-Guerrero K."/>
            <person name="Delaux P.-M."/>
            <person name="Salse J."/>
            <person name="Berges H."/>
            <person name="Guyot R."/>
            <person name="Gouzy J."/>
            <person name="Peret B."/>
        </authorList>
    </citation>
    <scope>NUCLEOTIDE SEQUENCE [LARGE SCALE GENOMIC DNA]</scope>
    <source>
        <strain evidence="6">cv. Amiga</strain>
    </source>
</reference>
<protein>
    <submittedName>
        <fullName evidence="5">Putative homogentisate solanesyltransferase</fullName>
    </submittedName>
</protein>
<dbReference type="OrthoDB" id="1737200at2759"/>
<evidence type="ECO:0000256" key="1">
    <source>
        <dbReference type="ARBA" id="ARBA00022723"/>
    </source>
</evidence>
<dbReference type="PANTHER" id="PTHR10131:SF161">
    <property type="entry name" value="F26K24.24 PROTEIN"/>
    <property type="match status" value="1"/>
</dbReference>
<dbReference type="AlphaFoldDB" id="A0A6A5M2S0"/>
<keyword evidence="3" id="KW-0862">Zinc</keyword>